<gene>
    <name evidence="2" type="ORF">C900_00197</name>
</gene>
<dbReference type="Proteomes" id="UP000011135">
    <property type="component" value="Unassembled WGS sequence"/>
</dbReference>
<feature type="compositionally biased region" description="Polar residues" evidence="1">
    <location>
        <begin position="30"/>
        <end position="47"/>
    </location>
</feature>
<feature type="region of interest" description="Disordered" evidence="1">
    <location>
        <begin position="29"/>
        <end position="53"/>
    </location>
</feature>
<dbReference type="AlphaFoldDB" id="L8JM68"/>
<reference evidence="2 3" key="1">
    <citation type="submission" date="2012-12" db="EMBL/GenBank/DDBJ databases">
        <title>Genome assembly of Fulvivirga imtechensis AK7.</title>
        <authorList>
            <person name="Nupur N."/>
            <person name="Khatri I."/>
            <person name="Kumar R."/>
            <person name="Subramanian S."/>
            <person name="Pinnaka A."/>
        </authorList>
    </citation>
    <scope>NUCLEOTIDE SEQUENCE [LARGE SCALE GENOMIC DNA]</scope>
    <source>
        <strain evidence="2 3">AK7</strain>
    </source>
</reference>
<proteinExistence type="predicted"/>
<evidence type="ECO:0000313" key="2">
    <source>
        <dbReference type="EMBL" id="ELR68619.1"/>
    </source>
</evidence>
<accession>L8JM68</accession>
<keyword evidence="3" id="KW-1185">Reference proteome</keyword>
<dbReference type="EMBL" id="AMZN01000102">
    <property type="protein sequence ID" value="ELR68619.1"/>
    <property type="molecule type" value="Genomic_DNA"/>
</dbReference>
<name>L8JM68_9BACT</name>
<sequence length="53" mass="6177">MAKSYGVYEYRPLLSRKFFRDTIHKVERSMGNTPGNKKELPSQTVLSSKYFCS</sequence>
<evidence type="ECO:0000313" key="3">
    <source>
        <dbReference type="Proteomes" id="UP000011135"/>
    </source>
</evidence>
<protein>
    <submittedName>
        <fullName evidence="2">Uncharacterized protein</fullName>
    </submittedName>
</protein>
<organism evidence="2 3">
    <name type="scientific">Fulvivirga imtechensis AK7</name>
    <dbReference type="NCBI Taxonomy" id="1237149"/>
    <lineage>
        <taxon>Bacteria</taxon>
        <taxon>Pseudomonadati</taxon>
        <taxon>Bacteroidota</taxon>
        <taxon>Cytophagia</taxon>
        <taxon>Cytophagales</taxon>
        <taxon>Fulvivirgaceae</taxon>
        <taxon>Fulvivirga</taxon>
    </lineage>
</organism>
<evidence type="ECO:0000256" key="1">
    <source>
        <dbReference type="SAM" id="MobiDB-lite"/>
    </source>
</evidence>
<comment type="caution">
    <text evidence="2">The sequence shown here is derived from an EMBL/GenBank/DDBJ whole genome shotgun (WGS) entry which is preliminary data.</text>
</comment>